<evidence type="ECO:0000256" key="2">
    <source>
        <dbReference type="ARBA" id="ARBA00010065"/>
    </source>
</evidence>
<feature type="transmembrane region" description="Helical" evidence="9">
    <location>
        <begin position="165"/>
        <end position="187"/>
    </location>
</feature>
<dbReference type="OrthoDB" id="9804277at2"/>
<sequence length="565" mass="62023">MPAESDDCPPPVPRSRTLLVALTGSVLLWLAQPPVGWSLCAWVAPLPWLYLATKPVLMGRRDYLKIWLAGAVYWMLAVHWIRLAHPATIVGLFFLAGYLGIYLPLFIAATRMGGQRLRMPLCLVAPMAWVAIEWLEAHVISGFLMGALSHTQVDHAPLVQIADLAGAYLVSALIMLVASCLWELVAVQPVVRRRLEQSELPVVSCCPPGVRVIASLILAVCAVSASWWYGQWRLAQLAPADDAMPKRLALIQGNERAVWVPDPGREQRVMETYLRLTAEAKQKSADGELDLVVWPEGAFRTPLYSCTPEVASTIGAVELMQMESAAPGDLQRTVEDLGAPILVGCDRFFHHGTEGSMQQQYQVFNAAVAVDRQGELLGIYDKTHLVMFGEYVPGGTYWPGIYNFFPIGGVTPGELPVVFDIEGTRYMPTICYETVMPHVVRRQVVQLADAEQRPDVLVNVTNDSWFYDSSELAMHLTCTRLRAIECRTPVVVAANGGLSANIDVAGRVLDLSQPVTNQVLLVDVQPGGHASLYLRYGDTFAIACLAGTVLVFVVGIIQRRLATQS</sequence>
<proteinExistence type="inferred from homology"/>
<feature type="transmembrane region" description="Helical" evidence="9">
    <location>
        <begin position="87"/>
        <end position="109"/>
    </location>
</feature>
<evidence type="ECO:0000256" key="7">
    <source>
        <dbReference type="ARBA" id="ARBA00023136"/>
    </source>
</evidence>
<evidence type="ECO:0000256" key="6">
    <source>
        <dbReference type="ARBA" id="ARBA00022989"/>
    </source>
</evidence>
<feature type="domain" description="CN hydrolase" evidence="10">
    <location>
        <begin position="246"/>
        <end position="526"/>
    </location>
</feature>
<keyword evidence="12" id="KW-1185">Reference proteome</keyword>
<evidence type="ECO:0000256" key="8">
    <source>
        <dbReference type="ARBA" id="ARBA00023315"/>
    </source>
</evidence>
<keyword evidence="8 9" id="KW-0012">Acyltransferase</keyword>
<dbReference type="InterPro" id="IPR045378">
    <property type="entry name" value="LNT_N"/>
</dbReference>
<evidence type="ECO:0000259" key="10">
    <source>
        <dbReference type="PROSITE" id="PS50263"/>
    </source>
</evidence>
<evidence type="ECO:0000256" key="9">
    <source>
        <dbReference type="HAMAP-Rule" id="MF_01148"/>
    </source>
</evidence>
<feature type="transmembrane region" description="Helical" evidence="9">
    <location>
        <begin position="63"/>
        <end position="81"/>
    </location>
</feature>
<dbReference type="InterPro" id="IPR003010">
    <property type="entry name" value="C-N_Hydrolase"/>
</dbReference>
<dbReference type="PROSITE" id="PS50263">
    <property type="entry name" value="CN_HYDROLASE"/>
    <property type="match status" value="1"/>
</dbReference>
<evidence type="ECO:0000256" key="4">
    <source>
        <dbReference type="ARBA" id="ARBA00022679"/>
    </source>
</evidence>
<dbReference type="EC" id="2.3.1.269" evidence="9"/>
<dbReference type="InterPro" id="IPR004563">
    <property type="entry name" value="Apolipo_AcylTrfase"/>
</dbReference>
<dbReference type="PANTHER" id="PTHR38686">
    <property type="entry name" value="APOLIPOPROTEIN N-ACYLTRANSFERASE"/>
    <property type="match status" value="1"/>
</dbReference>
<keyword evidence="6 9" id="KW-1133">Transmembrane helix</keyword>
<dbReference type="Proteomes" id="UP000315750">
    <property type="component" value="Chromosome"/>
</dbReference>
<evidence type="ECO:0000256" key="3">
    <source>
        <dbReference type="ARBA" id="ARBA00022475"/>
    </source>
</evidence>
<dbReference type="GO" id="GO:0016410">
    <property type="term" value="F:N-acyltransferase activity"/>
    <property type="evidence" value="ECO:0007669"/>
    <property type="project" value="UniProtKB-UniRule"/>
</dbReference>
<dbReference type="NCBIfam" id="TIGR00546">
    <property type="entry name" value="lnt"/>
    <property type="match status" value="1"/>
</dbReference>
<comment type="pathway">
    <text evidence="9">Protein modification; lipoprotein biosynthesis (N-acyl transfer).</text>
</comment>
<feature type="transmembrane region" description="Helical" evidence="9">
    <location>
        <begin position="208"/>
        <end position="229"/>
    </location>
</feature>
<keyword evidence="4 9" id="KW-0808">Transferase</keyword>
<dbReference type="RefSeq" id="WP_145245158.1">
    <property type="nucleotide sequence ID" value="NZ_CP036278.1"/>
</dbReference>
<comment type="function">
    <text evidence="9">Catalyzes the phospholipid dependent N-acylation of the N-terminal cysteine of apolipoprotein, the last step in lipoprotein maturation.</text>
</comment>
<organism evidence="11 12">
    <name type="scientific">Aeoliella mucimassa</name>
    <dbReference type="NCBI Taxonomy" id="2527972"/>
    <lineage>
        <taxon>Bacteria</taxon>
        <taxon>Pseudomonadati</taxon>
        <taxon>Planctomycetota</taxon>
        <taxon>Planctomycetia</taxon>
        <taxon>Pirellulales</taxon>
        <taxon>Lacipirellulaceae</taxon>
        <taxon>Aeoliella</taxon>
    </lineage>
</organism>
<feature type="transmembrane region" description="Helical" evidence="9">
    <location>
        <begin position="26"/>
        <end position="51"/>
    </location>
</feature>
<dbReference type="GO" id="GO:0042158">
    <property type="term" value="P:lipoprotein biosynthetic process"/>
    <property type="evidence" value="ECO:0007669"/>
    <property type="project" value="UniProtKB-UniRule"/>
</dbReference>
<dbReference type="Pfam" id="PF20154">
    <property type="entry name" value="LNT_N"/>
    <property type="match status" value="1"/>
</dbReference>
<evidence type="ECO:0000256" key="5">
    <source>
        <dbReference type="ARBA" id="ARBA00022692"/>
    </source>
</evidence>
<comment type="subcellular location">
    <subcellularLocation>
        <location evidence="1 9">Cell membrane</location>
        <topology evidence="1 9">Multi-pass membrane protein</topology>
    </subcellularLocation>
</comment>
<keyword evidence="5 9" id="KW-0812">Transmembrane</keyword>
<dbReference type="HAMAP" id="MF_01148">
    <property type="entry name" value="Lnt"/>
    <property type="match status" value="1"/>
</dbReference>
<evidence type="ECO:0000313" key="11">
    <source>
        <dbReference type="EMBL" id="QDU54140.1"/>
    </source>
</evidence>
<keyword evidence="7 9" id="KW-0472">Membrane</keyword>
<dbReference type="GO" id="GO:0005886">
    <property type="term" value="C:plasma membrane"/>
    <property type="evidence" value="ECO:0007669"/>
    <property type="project" value="UniProtKB-SubCell"/>
</dbReference>
<reference evidence="11 12" key="1">
    <citation type="submission" date="2019-02" db="EMBL/GenBank/DDBJ databases">
        <title>Deep-cultivation of Planctomycetes and their phenomic and genomic characterization uncovers novel biology.</title>
        <authorList>
            <person name="Wiegand S."/>
            <person name="Jogler M."/>
            <person name="Boedeker C."/>
            <person name="Pinto D."/>
            <person name="Vollmers J."/>
            <person name="Rivas-Marin E."/>
            <person name="Kohn T."/>
            <person name="Peeters S.H."/>
            <person name="Heuer A."/>
            <person name="Rast P."/>
            <person name="Oberbeckmann S."/>
            <person name="Bunk B."/>
            <person name="Jeske O."/>
            <person name="Meyerdierks A."/>
            <person name="Storesund J.E."/>
            <person name="Kallscheuer N."/>
            <person name="Luecker S."/>
            <person name="Lage O.M."/>
            <person name="Pohl T."/>
            <person name="Merkel B.J."/>
            <person name="Hornburger P."/>
            <person name="Mueller R.-W."/>
            <person name="Bruemmer F."/>
            <person name="Labrenz M."/>
            <person name="Spormann A.M."/>
            <person name="Op den Camp H."/>
            <person name="Overmann J."/>
            <person name="Amann R."/>
            <person name="Jetten M.S.M."/>
            <person name="Mascher T."/>
            <person name="Medema M.H."/>
            <person name="Devos D.P."/>
            <person name="Kaster A.-K."/>
            <person name="Ovreas L."/>
            <person name="Rohde M."/>
            <person name="Galperin M.Y."/>
            <person name="Jogler C."/>
        </authorList>
    </citation>
    <scope>NUCLEOTIDE SEQUENCE [LARGE SCALE GENOMIC DNA]</scope>
    <source>
        <strain evidence="11 12">Pan181</strain>
    </source>
</reference>
<dbReference type="AlphaFoldDB" id="A0A518AHC9"/>
<accession>A0A518AHC9</accession>
<dbReference type="Pfam" id="PF00795">
    <property type="entry name" value="CN_hydrolase"/>
    <property type="match status" value="1"/>
</dbReference>
<keyword evidence="3 9" id="KW-1003">Cell membrane</keyword>
<dbReference type="CDD" id="cd07571">
    <property type="entry name" value="ALP_N-acyl_transferase"/>
    <property type="match status" value="1"/>
</dbReference>
<comment type="catalytic activity">
    <reaction evidence="9">
        <text>N-terminal S-1,2-diacyl-sn-glyceryl-L-cysteinyl-[lipoprotein] + a glycerophospholipid = N-acyl-S-1,2-diacyl-sn-glyceryl-L-cysteinyl-[lipoprotein] + a 2-acyl-sn-glycero-3-phospholipid + H(+)</text>
        <dbReference type="Rhea" id="RHEA:48228"/>
        <dbReference type="Rhea" id="RHEA-COMP:14681"/>
        <dbReference type="Rhea" id="RHEA-COMP:14684"/>
        <dbReference type="ChEBI" id="CHEBI:15378"/>
        <dbReference type="ChEBI" id="CHEBI:136912"/>
        <dbReference type="ChEBI" id="CHEBI:140656"/>
        <dbReference type="ChEBI" id="CHEBI:140657"/>
        <dbReference type="ChEBI" id="CHEBI:140660"/>
        <dbReference type="EC" id="2.3.1.269"/>
    </reaction>
</comment>
<dbReference type="EMBL" id="CP036278">
    <property type="protein sequence ID" value="QDU54140.1"/>
    <property type="molecule type" value="Genomic_DNA"/>
</dbReference>
<comment type="similarity">
    <text evidence="2 9">Belongs to the CN hydrolase family. Apolipoprotein N-acyltransferase subfamily.</text>
</comment>
<dbReference type="PANTHER" id="PTHR38686:SF1">
    <property type="entry name" value="APOLIPOPROTEIN N-ACYLTRANSFERASE"/>
    <property type="match status" value="1"/>
</dbReference>
<evidence type="ECO:0000256" key="1">
    <source>
        <dbReference type="ARBA" id="ARBA00004651"/>
    </source>
</evidence>
<dbReference type="SUPFAM" id="SSF56317">
    <property type="entry name" value="Carbon-nitrogen hydrolase"/>
    <property type="match status" value="1"/>
</dbReference>
<dbReference type="InterPro" id="IPR036526">
    <property type="entry name" value="C-N_Hydrolase_sf"/>
</dbReference>
<name>A0A518AHC9_9BACT</name>
<keyword evidence="11" id="KW-0449">Lipoprotein</keyword>
<dbReference type="UniPathway" id="UPA00666"/>
<evidence type="ECO:0000313" key="12">
    <source>
        <dbReference type="Proteomes" id="UP000315750"/>
    </source>
</evidence>
<dbReference type="KEGG" id="amuc:Pan181_03200"/>
<gene>
    <name evidence="9 11" type="primary">lnt</name>
    <name evidence="11" type="ORF">Pan181_03200</name>
</gene>
<protein>
    <recommendedName>
        <fullName evidence="9">Apolipoprotein N-acyltransferase</fullName>
        <shortName evidence="9">ALP N-acyltransferase</shortName>
        <ecNumber evidence="9">2.3.1.269</ecNumber>
    </recommendedName>
</protein>
<dbReference type="Gene3D" id="3.60.110.10">
    <property type="entry name" value="Carbon-nitrogen hydrolase"/>
    <property type="match status" value="1"/>
</dbReference>
<feature type="transmembrane region" description="Helical" evidence="9">
    <location>
        <begin position="121"/>
        <end position="145"/>
    </location>
</feature>
<feature type="transmembrane region" description="Helical" evidence="9">
    <location>
        <begin position="539"/>
        <end position="557"/>
    </location>
</feature>